<sequence>MVRALSCRVLEATSVGILVSDFIGPSLFPPSWFCAQLISTASALQLQSSASPLSSCLYLTLMPRTARKLSQTQSYWFWYVDGEGAADKHVRCSTLSRRHVNIVERERAINVVTTY</sequence>
<proteinExistence type="predicted"/>
<dbReference type="Proteomes" id="UP001359559">
    <property type="component" value="Unassembled WGS sequence"/>
</dbReference>
<dbReference type="AlphaFoldDB" id="A0AAN9FNR7"/>
<keyword evidence="2" id="KW-1185">Reference proteome</keyword>
<evidence type="ECO:0000313" key="1">
    <source>
        <dbReference type="EMBL" id="KAK7279665.1"/>
    </source>
</evidence>
<protein>
    <submittedName>
        <fullName evidence="1">Uncharacterized protein</fullName>
    </submittedName>
</protein>
<name>A0AAN9FNR7_CLITE</name>
<accession>A0AAN9FNR7</accession>
<dbReference type="EMBL" id="JAYKXN010000006">
    <property type="protein sequence ID" value="KAK7279665.1"/>
    <property type="molecule type" value="Genomic_DNA"/>
</dbReference>
<organism evidence="1 2">
    <name type="scientific">Clitoria ternatea</name>
    <name type="common">Butterfly pea</name>
    <dbReference type="NCBI Taxonomy" id="43366"/>
    <lineage>
        <taxon>Eukaryota</taxon>
        <taxon>Viridiplantae</taxon>
        <taxon>Streptophyta</taxon>
        <taxon>Embryophyta</taxon>
        <taxon>Tracheophyta</taxon>
        <taxon>Spermatophyta</taxon>
        <taxon>Magnoliopsida</taxon>
        <taxon>eudicotyledons</taxon>
        <taxon>Gunneridae</taxon>
        <taxon>Pentapetalae</taxon>
        <taxon>rosids</taxon>
        <taxon>fabids</taxon>
        <taxon>Fabales</taxon>
        <taxon>Fabaceae</taxon>
        <taxon>Papilionoideae</taxon>
        <taxon>50 kb inversion clade</taxon>
        <taxon>NPAAA clade</taxon>
        <taxon>indigoferoid/millettioid clade</taxon>
        <taxon>Phaseoleae</taxon>
        <taxon>Clitoria</taxon>
    </lineage>
</organism>
<evidence type="ECO:0000313" key="2">
    <source>
        <dbReference type="Proteomes" id="UP001359559"/>
    </source>
</evidence>
<comment type="caution">
    <text evidence="1">The sequence shown here is derived from an EMBL/GenBank/DDBJ whole genome shotgun (WGS) entry which is preliminary data.</text>
</comment>
<gene>
    <name evidence="1" type="ORF">RJT34_24721</name>
</gene>
<reference evidence="1 2" key="1">
    <citation type="submission" date="2024-01" db="EMBL/GenBank/DDBJ databases">
        <title>The genomes of 5 underutilized Papilionoideae crops provide insights into root nodulation and disease resistance.</title>
        <authorList>
            <person name="Yuan L."/>
        </authorList>
    </citation>
    <scope>NUCLEOTIDE SEQUENCE [LARGE SCALE GENOMIC DNA]</scope>
    <source>
        <strain evidence="1">LY-2023</strain>
        <tissue evidence="1">Leaf</tissue>
    </source>
</reference>